<reference evidence="8 9" key="1">
    <citation type="submission" date="2017-03" db="EMBL/GenBank/DDBJ databases">
        <authorList>
            <person name="Afonso C.L."/>
            <person name="Miller P.J."/>
            <person name="Scott M.A."/>
            <person name="Spackman E."/>
            <person name="Goraichik I."/>
            <person name="Dimitrov K.M."/>
            <person name="Suarez D.L."/>
            <person name="Swayne D.E."/>
        </authorList>
    </citation>
    <scope>NUCLEOTIDE SEQUENCE [LARGE SCALE GENOMIC DNA]</scope>
    <source>
        <strain evidence="8">PRJEB14757</strain>
    </source>
</reference>
<evidence type="ECO:0000256" key="3">
    <source>
        <dbReference type="ARBA" id="ARBA00022490"/>
    </source>
</evidence>
<comment type="subcellular location">
    <subcellularLocation>
        <location evidence="1">Cell projection</location>
        <location evidence="1">Cilium</location>
    </subcellularLocation>
    <subcellularLocation>
        <location evidence="2">Cytoplasm</location>
    </subcellularLocation>
</comment>
<dbReference type="PROSITE" id="PS50853">
    <property type="entry name" value="FN3"/>
    <property type="match status" value="1"/>
</dbReference>
<dbReference type="AlphaFoldDB" id="A0A1W1H5J2"/>
<name>A0A1W1H5J2_9BACT</name>
<proteinExistence type="predicted"/>
<dbReference type="Gene3D" id="2.60.40.10">
    <property type="entry name" value="Immunoglobulins"/>
    <property type="match status" value="1"/>
</dbReference>
<dbReference type="Proteomes" id="UP000191931">
    <property type="component" value="Unassembled WGS sequence"/>
</dbReference>
<feature type="domain" description="Fibronectin type-III" evidence="7">
    <location>
        <begin position="147"/>
        <end position="247"/>
    </location>
</feature>
<dbReference type="InterPro" id="IPR003961">
    <property type="entry name" value="FN3_dom"/>
</dbReference>
<evidence type="ECO:0000256" key="1">
    <source>
        <dbReference type="ARBA" id="ARBA00004138"/>
    </source>
</evidence>
<evidence type="ECO:0000313" key="8">
    <source>
        <dbReference type="EMBL" id="SLM27716.1"/>
    </source>
</evidence>
<protein>
    <recommendedName>
        <fullName evidence="7">Fibronectin type-III domain-containing protein</fullName>
    </recommendedName>
</protein>
<organism evidence="8 9">
    <name type="scientific">Desulfamplus magnetovallimortis</name>
    <dbReference type="NCBI Taxonomy" id="1246637"/>
    <lineage>
        <taxon>Bacteria</taxon>
        <taxon>Pseudomonadati</taxon>
        <taxon>Thermodesulfobacteriota</taxon>
        <taxon>Desulfobacteria</taxon>
        <taxon>Desulfobacterales</taxon>
        <taxon>Desulfobacteraceae</taxon>
        <taxon>Desulfamplus</taxon>
    </lineage>
</organism>
<dbReference type="InterPro" id="IPR013783">
    <property type="entry name" value="Ig-like_fold"/>
</dbReference>
<keyword evidence="5" id="KW-0966">Cell projection</keyword>
<dbReference type="STRING" id="1246637.MTBBW1_1090007"/>
<evidence type="ECO:0000259" key="7">
    <source>
        <dbReference type="PROSITE" id="PS50853"/>
    </source>
</evidence>
<evidence type="ECO:0000256" key="6">
    <source>
        <dbReference type="SAM" id="MobiDB-lite"/>
    </source>
</evidence>
<dbReference type="SUPFAM" id="SSF49373">
    <property type="entry name" value="Invasin/intimin cell-adhesion fragments"/>
    <property type="match status" value="2"/>
</dbReference>
<dbReference type="EMBL" id="FWEV01000012">
    <property type="protein sequence ID" value="SLM27716.1"/>
    <property type="molecule type" value="Genomic_DNA"/>
</dbReference>
<keyword evidence="9" id="KW-1185">Reference proteome</keyword>
<dbReference type="InterPro" id="IPR053879">
    <property type="entry name" value="HYDIN_VesB_CFA65-like_Ig"/>
</dbReference>
<evidence type="ECO:0000313" key="9">
    <source>
        <dbReference type="Proteomes" id="UP000191931"/>
    </source>
</evidence>
<dbReference type="InterPro" id="IPR008964">
    <property type="entry name" value="Invasin/intimin_cell_adhesion"/>
</dbReference>
<feature type="region of interest" description="Disordered" evidence="6">
    <location>
        <begin position="1"/>
        <end position="22"/>
    </location>
</feature>
<dbReference type="Pfam" id="PF22544">
    <property type="entry name" value="HYDIN_VesB_CFA65-like_Ig"/>
    <property type="match status" value="1"/>
</dbReference>
<dbReference type="RefSeq" id="WP_186441256.1">
    <property type="nucleotide sequence ID" value="NZ_LT828545.1"/>
</dbReference>
<dbReference type="GO" id="GO:0005737">
    <property type="term" value="C:cytoplasm"/>
    <property type="evidence" value="ECO:0007669"/>
    <property type="project" value="UniProtKB-SubCell"/>
</dbReference>
<dbReference type="Gene3D" id="2.60.40.1080">
    <property type="match status" value="2"/>
</dbReference>
<dbReference type="NCBIfam" id="NF012200">
    <property type="entry name" value="choice_anch_D"/>
    <property type="match status" value="1"/>
</dbReference>
<keyword evidence="4" id="KW-0969">Cilium</keyword>
<evidence type="ECO:0000256" key="5">
    <source>
        <dbReference type="ARBA" id="ARBA00023273"/>
    </source>
</evidence>
<dbReference type="InterPro" id="IPR036116">
    <property type="entry name" value="FN3_sf"/>
</dbReference>
<sequence length="376" mass="39032">MTAIASSGLSVSYSSSNPSVATVSGSTVTIVDVGTTTITASQGGNGTYNPAPNVSQILTVNKADQTINFGAPAAKNCGDDDFTLTATASSGLAVSFSISNTNVATISGSTVTIVGAGTTTVTATQAGNENYNAAADVQQNLTVNTILPTVTTNEVTAITETSATCGGEVTSDGCDTVTARGVCWSTSQNPTLDVNDGKTTDSTGIGTFTSSLIGLEPDTTYYVRAYATNSVGTAYGEEKTFTTTGQPEIDILGNGVSIIDGDTTPSTEDHTDFGRIDIDSSNTITRTFTIENSGTIDLNLIGTPVVAITGENADDFTVATEPASVVAPGESTTFTITYMADVRHKRRDESRFKNRLLPRLSYKPLIHLHLVYELQT</sequence>
<gene>
    <name evidence="8" type="ORF">MTBBW1_1090007</name>
</gene>
<keyword evidence="3" id="KW-0963">Cytoplasm</keyword>
<evidence type="ECO:0000256" key="2">
    <source>
        <dbReference type="ARBA" id="ARBA00004496"/>
    </source>
</evidence>
<evidence type="ECO:0000256" key="4">
    <source>
        <dbReference type="ARBA" id="ARBA00023069"/>
    </source>
</evidence>
<accession>A0A1W1H5J2</accession>
<dbReference type="SUPFAM" id="SSF49265">
    <property type="entry name" value="Fibronectin type III"/>
    <property type="match status" value="1"/>
</dbReference>